<dbReference type="STRING" id="626369.HMPREF0446_01597"/>
<evidence type="ECO:0000313" key="2">
    <source>
        <dbReference type="EMBL" id="EEW92297.1"/>
    </source>
</evidence>
<protein>
    <submittedName>
        <fullName evidence="2">Universal bacterial protein YeaZ</fullName>
    </submittedName>
</protein>
<dbReference type="CDD" id="cd24032">
    <property type="entry name" value="ASKHA_NBD_TsaB"/>
    <property type="match status" value="1"/>
</dbReference>
<dbReference type="InterPro" id="IPR043129">
    <property type="entry name" value="ATPase_NBD"/>
</dbReference>
<keyword evidence="3" id="KW-1185">Reference proteome</keyword>
<accession>D0BNR2</accession>
<dbReference type="Gene3D" id="3.30.420.40">
    <property type="match status" value="2"/>
</dbReference>
<dbReference type="EMBL" id="ACRF02000018">
    <property type="protein sequence ID" value="EEW92297.1"/>
    <property type="molecule type" value="Genomic_DNA"/>
</dbReference>
<dbReference type="GO" id="GO:0005829">
    <property type="term" value="C:cytosol"/>
    <property type="evidence" value="ECO:0007669"/>
    <property type="project" value="TreeGrafter"/>
</dbReference>
<gene>
    <name evidence="2" type="ORF">HMPREF0446_01597</name>
</gene>
<dbReference type="NCBIfam" id="TIGR03725">
    <property type="entry name" value="T6A_YeaZ"/>
    <property type="match status" value="1"/>
</dbReference>
<dbReference type="PANTHER" id="PTHR11735">
    <property type="entry name" value="TRNA N6-ADENOSINE THREONYLCARBAMOYLTRANSFERASE"/>
    <property type="match status" value="1"/>
</dbReference>
<comment type="caution">
    <text evidence="2">The sequence shown here is derived from an EMBL/GenBank/DDBJ whole genome shotgun (WGS) entry which is preliminary data.</text>
</comment>
<dbReference type="OrthoDB" id="9784166at2"/>
<reference evidence="2" key="2">
    <citation type="submission" date="2011-10" db="EMBL/GenBank/DDBJ databases">
        <title>The Genome Sequence of Granulicatella elegans ATCC 700633.</title>
        <authorList>
            <consortium name="The Broad Institute Genome Sequencing Platform"/>
            <consortium name="The Broad Institute Genome Sequencing Center for Infectious Disease"/>
            <person name="Earl A."/>
            <person name="Ward D."/>
            <person name="Feldgarden M."/>
            <person name="Gevers D."/>
            <person name="Sibley C.D."/>
            <person name="Field T.R."/>
            <person name="Grinwis M."/>
            <person name="Eshaghurshan C.S."/>
            <person name="Surette M.G."/>
            <person name="Young S.K."/>
            <person name="Zeng Q."/>
            <person name="Gargeya S."/>
            <person name="Fitzgerald M."/>
            <person name="Haas B."/>
            <person name="Abouelleil A."/>
            <person name="Alvarado L."/>
            <person name="Arachchi H.M."/>
            <person name="Berlin A."/>
            <person name="Brown A."/>
            <person name="Chapman S.B."/>
            <person name="Chen Z."/>
            <person name="Dunbar C."/>
            <person name="Freedman E."/>
            <person name="Gearin G."/>
            <person name="Goldberg J."/>
            <person name="Griggs A."/>
            <person name="Gujja S."/>
            <person name="Heiman D."/>
            <person name="Howarth C."/>
            <person name="Larson L."/>
            <person name="Lui A."/>
            <person name="MacDonald P.J.P."/>
            <person name="Montmayeur A."/>
            <person name="Murphy C."/>
            <person name="Neiman D."/>
            <person name="Pearson M."/>
            <person name="Priest M."/>
            <person name="Roberts A."/>
            <person name="Saif S."/>
            <person name="Shea T."/>
            <person name="Shenoy N."/>
            <person name="Sisk P."/>
            <person name="Stolte C."/>
            <person name="Sykes S."/>
            <person name="Wortman J."/>
            <person name="Nusbaum C."/>
            <person name="Birren B."/>
        </authorList>
    </citation>
    <scope>NUCLEOTIDE SEQUENCE [LARGE SCALE GENOMIC DNA]</scope>
    <source>
        <strain evidence="2">ATCC 700633</strain>
    </source>
</reference>
<name>D0BNR2_9LACT</name>
<dbReference type="AlphaFoldDB" id="D0BNR2"/>
<dbReference type="HOGENOM" id="CLU_064886_0_1_9"/>
<reference evidence="2" key="1">
    <citation type="submission" date="2009-09" db="EMBL/GenBank/DDBJ databases">
        <authorList>
            <consortium name="The Broad Institute Genome Sequencing Platform"/>
            <person name="Ward D."/>
            <person name="Feldgarden M."/>
            <person name="Earl A."/>
            <person name="Young S.K."/>
            <person name="Zeng Q."/>
            <person name="Koehrsen M."/>
            <person name="Alvarado L."/>
            <person name="Berlin A."/>
            <person name="Bochicchio J."/>
            <person name="Borenstein D."/>
            <person name="Chapman S.B."/>
            <person name="Chen Z."/>
            <person name="Engels R."/>
            <person name="Freedman E."/>
            <person name="Gellesch M."/>
            <person name="Goldberg J."/>
            <person name="Griggs A."/>
            <person name="Gujja S."/>
            <person name="Heilman E."/>
            <person name="Heiman D."/>
            <person name="Hepburn T."/>
            <person name="Howarth C."/>
            <person name="Jen D."/>
            <person name="Larson L."/>
            <person name="Lewis B."/>
            <person name="Mehta T."/>
            <person name="Park D."/>
            <person name="Pearson M."/>
            <person name="Roberts A."/>
            <person name="Saif S."/>
            <person name="Shea T."/>
            <person name="Shenoy N."/>
            <person name="Sisk P."/>
            <person name="Stolte C."/>
            <person name="Sykes S."/>
            <person name="Thomson T."/>
            <person name="Walk T."/>
            <person name="White J."/>
            <person name="Yandava C."/>
            <person name="Sibley C.D."/>
            <person name="Field T.R."/>
            <person name="Grinwis M."/>
            <person name="Eshaghurshan C.S."/>
            <person name="Surette M.G."/>
            <person name="Haas B."/>
            <person name="Nusbaum C."/>
            <person name="Birren B."/>
        </authorList>
    </citation>
    <scope>NUCLEOTIDE SEQUENCE [LARGE SCALE GENOMIC DNA]</scope>
    <source>
        <strain evidence="2">ATCC 700633</strain>
    </source>
</reference>
<organism evidence="2 3">
    <name type="scientific">Granulicatella elegans ATCC 700633</name>
    <dbReference type="NCBI Taxonomy" id="626369"/>
    <lineage>
        <taxon>Bacteria</taxon>
        <taxon>Bacillati</taxon>
        <taxon>Bacillota</taxon>
        <taxon>Bacilli</taxon>
        <taxon>Lactobacillales</taxon>
        <taxon>Carnobacteriaceae</taxon>
        <taxon>Granulicatella</taxon>
    </lineage>
</organism>
<sequence>MPVLAIDTSNKTLSVAIVKDEGTIVEQTVPDTLQHSVKLMPAIQEVLQESQVSMQELTGVIVAKGPGSYTGLRIGVTVAKTLAKTLRIPLKAVSSLQAIATNVVEVVPEGAYVVPFFDARRDNIFTGLYQVNQQFPQLIAPERHISWVDWLEELATYEAPLYFVGQLTDAQKELVIERLGDKVVFAKESDAIARAGLFGKLAQDTSEEDADVFVPTYLKLAEAEENWKANHQEEQETNYVERM</sequence>
<evidence type="ECO:0000313" key="3">
    <source>
        <dbReference type="Proteomes" id="UP000002939"/>
    </source>
</evidence>
<dbReference type="GO" id="GO:0002949">
    <property type="term" value="P:tRNA threonylcarbamoyladenosine modification"/>
    <property type="evidence" value="ECO:0007669"/>
    <property type="project" value="InterPro"/>
</dbReference>
<dbReference type="SUPFAM" id="SSF53067">
    <property type="entry name" value="Actin-like ATPase domain"/>
    <property type="match status" value="2"/>
</dbReference>
<dbReference type="Proteomes" id="UP000002939">
    <property type="component" value="Unassembled WGS sequence"/>
</dbReference>
<evidence type="ECO:0000259" key="1">
    <source>
        <dbReference type="Pfam" id="PF00814"/>
    </source>
</evidence>
<dbReference type="PANTHER" id="PTHR11735:SF11">
    <property type="entry name" value="TRNA THREONYLCARBAMOYLADENOSINE BIOSYNTHESIS PROTEIN TSAB"/>
    <property type="match status" value="1"/>
</dbReference>
<feature type="domain" description="Gcp-like" evidence="1">
    <location>
        <begin position="34"/>
        <end position="227"/>
    </location>
</feature>
<dbReference type="RefSeq" id="WP_006703873.1">
    <property type="nucleotide sequence ID" value="NZ_KI391971.1"/>
</dbReference>
<dbReference type="eggNOG" id="COG1214">
    <property type="taxonomic scope" value="Bacteria"/>
</dbReference>
<dbReference type="Pfam" id="PF00814">
    <property type="entry name" value="TsaD"/>
    <property type="match status" value="1"/>
</dbReference>
<proteinExistence type="predicted"/>
<dbReference type="InterPro" id="IPR000905">
    <property type="entry name" value="Gcp-like_dom"/>
</dbReference>
<dbReference type="InterPro" id="IPR022496">
    <property type="entry name" value="T6A_TsaB"/>
</dbReference>